<evidence type="ECO:0000256" key="4">
    <source>
        <dbReference type="ARBA" id="ARBA00022801"/>
    </source>
</evidence>
<dbReference type="PANTHER" id="PTHR43731:SF14">
    <property type="entry name" value="PRESENILIN-ASSOCIATED RHOMBOID-LIKE PROTEIN, MITOCHONDRIAL"/>
    <property type="match status" value="1"/>
</dbReference>
<reference evidence="9" key="1">
    <citation type="journal article" date="2020" name="Fungal Divers.">
        <title>Resolving the Mortierellaceae phylogeny through synthesis of multi-gene phylogenetics and phylogenomics.</title>
        <authorList>
            <person name="Vandepol N."/>
            <person name="Liber J."/>
            <person name="Desiro A."/>
            <person name="Na H."/>
            <person name="Kennedy M."/>
            <person name="Barry K."/>
            <person name="Grigoriev I.V."/>
            <person name="Miller A.N."/>
            <person name="O'Donnell K."/>
            <person name="Stajich J.E."/>
            <person name="Bonito G."/>
        </authorList>
    </citation>
    <scope>NUCLEOTIDE SEQUENCE</scope>
    <source>
        <strain evidence="9">NRRL 6426</strain>
    </source>
</reference>
<sequence>MLCGVTQSGTRIVTGGPGSLTNALRLAMLLPAVRQAPVRTWTGIPKTTIAHDHAAVNSGFRSCQRMSATPQVLQTSLMASSASRGFITASTSSKVTTVTGAGRSVTAQARRLTSQELQHQQHIRTFTTGNIRNSNNALTRFAGNFTIDSSNKVVYTIMAINVTVFGVWQYAEGNAKRFHDGRLYMFMFRHFTDSLQNLKEGRVWTLVTSAFSHKEWYHILLNTMVLLSFGDPVWRLLGTRRFLAVYLGSAITASLSSIAYYANLEPYLRRMQHKPPSNSIHYSMGASGSIMGITTAFACVYPMSQYSLFFVITMPAAALIGTFCLPFRIFFGVGAGAGVLDKDD</sequence>
<evidence type="ECO:0000256" key="6">
    <source>
        <dbReference type="ARBA" id="ARBA00023136"/>
    </source>
</evidence>
<evidence type="ECO:0000256" key="5">
    <source>
        <dbReference type="ARBA" id="ARBA00022989"/>
    </source>
</evidence>
<keyword evidence="4" id="KW-0378">Hydrolase</keyword>
<dbReference type="OrthoDB" id="418595at2759"/>
<evidence type="ECO:0000256" key="2">
    <source>
        <dbReference type="ARBA" id="ARBA00009045"/>
    </source>
</evidence>
<feature type="domain" description="Peptidase S54 rhomboid" evidence="8">
    <location>
        <begin position="201"/>
        <end position="320"/>
    </location>
</feature>
<proteinExistence type="inferred from homology"/>
<gene>
    <name evidence="9" type="ORF">BG015_005279</name>
</gene>
<evidence type="ECO:0000313" key="9">
    <source>
        <dbReference type="EMBL" id="KAF9152417.1"/>
    </source>
</evidence>
<feature type="transmembrane region" description="Helical" evidence="7">
    <location>
        <begin position="244"/>
        <end position="262"/>
    </location>
</feature>
<dbReference type="Pfam" id="PF01694">
    <property type="entry name" value="Rhomboid"/>
    <property type="match status" value="1"/>
</dbReference>
<feature type="transmembrane region" description="Helical" evidence="7">
    <location>
        <begin position="282"/>
        <end position="301"/>
    </location>
</feature>
<comment type="caution">
    <text evidence="9">The sequence shown here is derived from an EMBL/GenBank/DDBJ whole genome shotgun (WGS) entry which is preliminary data.</text>
</comment>
<dbReference type="AlphaFoldDB" id="A0A9P5S3M7"/>
<evidence type="ECO:0000256" key="3">
    <source>
        <dbReference type="ARBA" id="ARBA00022692"/>
    </source>
</evidence>
<dbReference type="InterPro" id="IPR022764">
    <property type="entry name" value="Peptidase_S54_rhomboid_dom"/>
</dbReference>
<accession>A0A9P5S3M7</accession>
<evidence type="ECO:0000256" key="1">
    <source>
        <dbReference type="ARBA" id="ARBA00004141"/>
    </source>
</evidence>
<dbReference type="PANTHER" id="PTHR43731">
    <property type="entry name" value="RHOMBOID PROTEASE"/>
    <property type="match status" value="1"/>
</dbReference>
<organism evidence="9 10">
    <name type="scientific">Linnemannia schmuckeri</name>
    <dbReference type="NCBI Taxonomy" id="64567"/>
    <lineage>
        <taxon>Eukaryota</taxon>
        <taxon>Fungi</taxon>
        <taxon>Fungi incertae sedis</taxon>
        <taxon>Mucoromycota</taxon>
        <taxon>Mortierellomycotina</taxon>
        <taxon>Mortierellomycetes</taxon>
        <taxon>Mortierellales</taxon>
        <taxon>Mortierellaceae</taxon>
        <taxon>Linnemannia</taxon>
    </lineage>
</organism>
<feature type="transmembrane region" description="Helical" evidence="7">
    <location>
        <begin position="308"/>
        <end position="331"/>
    </location>
</feature>
<dbReference type="SUPFAM" id="SSF144091">
    <property type="entry name" value="Rhomboid-like"/>
    <property type="match status" value="1"/>
</dbReference>
<keyword evidence="10" id="KW-1185">Reference proteome</keyword>
<dbReference type="GO" id="GO:0006465">
    <property type="term" value="P:signal peptide processing"/>
    <property type="evidence" value="ECO:0007669"/>
    <property type="project" value="TreeGrafter"/>
</dbReference>
<dbReference type="EMBL" id="JAAAUQ010000245">
    <property type="protein sequence ID" value="KAF9152417.1"/>
    <property type="molecule type" value="Genomic_DNA"/>
</dbReference>
<keyword evidence="6 7" id="KW-0472">Membrane</keyword>
<dbReference type="GO" id="GO:0016020">
    <property type="term" value="C:membrane"/>
    <property type="evidence" value="ECO:0007669"/>
    <property type="project" value="UniProtKB-SubCell"/>
</dbReference>
<dbReference type="GO" id="GO:0004252">
    <property type="term" value="F:serine-type endopeptidase activity"/>
    <property type="evidence" value="ECO:0007669"/>
    <property type="project" value="InterPro"/>
</dbReference>
<comment type="subcellular location">
    <subcellularLocation>
        <location evidence="1">Membrane</location>
        <topology evidence="1">Multi-pass membrane protein</topology>
    </subcellularLocation>
</comment>
<evidence type="ECO:0000256" key="7">
    <source>
        <dbReference type="SAM" id="Phobius"/>
    </source>
</evidence>
<keyword evidence="5 7" id="KW-1133">Transmembrane helix</keyword>
<evidence type="ECO:0000313" key="10">
    <source>
        <dbReference type="Proteomes" id="UP000748756"/>
    </source>
</evidence>
<dbReference type="Proteomes" id="UP000748756">
    <property type="component" value="Unassembled WGS sequence"/>
</dbReference>
<keyword evidence="3 7" id="KW-0812">Transmembrane</keyword>
<name>A0A9P5S3M7_9FUNG</name>
<dbReference type="InterPro" id="IPR050925">
    <property type="entry name" value="Rhomboid_protease_S54"/>
</dbReference>
<comment type="similarity">
    <text evidence="2">Belongs to the peptidase S54 family.</text>
</comment>
<dbReference type="Gene3D" id="1.20.1540.10">
    <property type="entry name" value="Rhomboid-like"/>
    <property type="match status" value="1"/>
</dbReference>
<protein>
    <recommendedName>
        <fullName evidence="8">Peptidase S54 rhomboid domain-containing protein</fullName>
    </recommendedName>
</protein>
<evidence type="ECO:0000259" key="8">
    <source>
        <dbReference type="Pfam" id="PF01694"/>
    </source>
</evidence>
<dbReference type="InterPro" id="IPR035952">
    <property type="entry name" value="Rhomboid-like_sf"/>
</dbReference>